<evidence type="ECO:0000313" key="4">
    <source>
        <dbReference type="Proteomes" id="UP001620514"/>
    </source>
</evidence>
<dbReference type="InterPro" id="IPR027785">
    <property type="entry name" value="UvrD-like_helicase_C"/>
</dbReference>
<keyword evidence="3" id="KW-0347">Helicase</keyword>
<organism evidence="3 4">
    <name type="scientific">Caballeronia udeis</name>
    <dbReference type="NCBI Taxonomy" id="1232866"/>
    <lineage>
        <taxon>Bacteria</taxon>
        <taxon>Pseudomonadati</taxon>
        <taxon>Pseudomonadota</taxon>
        <taxon>Betaproteobacteria</taxon>
        <taxon>Burkholderiales</taxon>
        <taxon>Burkholderiaceae</taxon>
        <taxon>Caballeronia</taxon>
    </lineage>
</organism>
<accession>A0ABW8MTU1</accession>
<dbReference type="PANTHER" id="PTHR11070:SF2">
    <property type="entry name" value="ATP-DEPENDENT DNA HELICASE SRS2"/>
    <property type="match status" value="1"/>
</dbReference>
<comment type="caution">
    <text evidence="3">The sequence shown here is derived from an EMBL/GenBank/DDBJ whole genome shotgun (WGS) entry which is preliminary data.</text>
</comment>
<keyword evidence="3" id="KW-0067">ATP-binding</keyword>
<keyword evidence="4" id="KW-1185">Reference proteome</keyword>
<dbReference type="PANTHER" id="PTHR11070">
    <property type="entry name" value="UVRD / RECB / PCRA DNA HELICASE FAMILY MEMBER"/>
    <property type="match status" value="1"/>
</dbReference>
<dbReference type="Proteomes" id="UP001620514">
    <property type="component" value="Unassembled WGS sequence"/>
</dbReference>
<name>A0ABW8MTU1_9BURK</name>
<sequence length="705" mass="79078">MEKVVSTARLKSDPVGRLLIDDLQRNAEALRLENAVLYYDFPLFRDYEEELYQPAVFILHPEKGAVVVSVPDTAFDIAKQDYLLDEFHNLLFAKLLASRRLRSGKNALKLNITSILFLPHDFGVENYSGENIAVGSLDGLRAAIASIEIRPLANDDFLEARSVIEGVKALSKAPARETDLDDSKPKALVLRKLEDEIANFDAHQRRAALTVALGPQRIRGLAGSGKTIILAWKAAHILLTNPDKKILFTFYTRSLYEIIRKQITRFYRHFRDSDPNWEQLHVLHAWGGRREPGVYYNACLDHGITARTFNRAAPMSFDAICADLVGRAALMHKYDVVLVDEAQDLPDSFFHILFQITKGNRDEKTIIWAYDEFQSIFAPRMRTPKELFGIDDDGAPRVDLDRSAQKLGLGEYLSNDLVLYKSYRNPLNVLVCSHAIGLGIYGPQIVQMLQDREHCEDVGYVVEQGDFSTGSDTVLVRPQENSPLAVLQYENPAEIIKLCKATKFSEELDWIVAEAGSLMSQGLRADDILIICLDDMNAKTYHGALAERFSAHGVGTHDVLNNPFAASTFRSEGRITLSTVHRAKGNEAAAVFVAGIDAVAPDLRGRRARNRLFTAFTRTKCWLRVSGLIPTADGLFNEIETAINLSPRLHFSWPDVANVETIQRDLSGRQAKAKRLHSDYVKQMTELGFTEDDAQTWSEGVEKSE</sequence>
<dbReference type="Pfam" id="PF13538">
    <property type="entry name" value="UvrD_C_2"/>
    <property type="match status" value="1"/>
</dbReference>
<feature type="domain" description="UvrD-like helicase C-terminal" evidence="2">
    <location>
        <begin position="576"/>
        <end position="625"/>
    </location>
</feature>
<evidence type="ECO:0000259" key="2">
    <source>
        <dbReference type="Pfam" id="PF13538"/>
    </source>
</evidence>
<dbReference type="InterPro" id="IPR000212">
    <property type="entry name" value="DNA_helicase_UvrD/REP"/>
</dbReference>
<dbReference type="GO" id="GO:0004386">
    <property type="term" value="F:helicase activity"/>
    <property type="evidence" value="ECO:0007669"/>
    <property type="project" value="UniProtKB-KW"/>
</dbReference>
<gene>
    <name evidence="3" type="ORF">ABH943_007174</name>
</gene>
<keyword evidence="3" id="KW-0547">Nucleotide-binding</keyword>
<protein>
    <recommendedName>
        <fullName evidence="1">DNA 3'-5' helicase II</fullName>
    </recommendedName>
</protein>
<dbReference type="RefSeq" id="WP_404612524.1">
    <property type="nucleotide sequence ID" value="NZ_JBIYDN010000032.1"/>
</dbReference>
<dbReference type="InterPro" id="IPR027417">
    <property type="entry name" value="P-loop_NTPase"/>
</dbReference>
<dbReference type="EMBL" id="JBIYDN010000032">
    <property type="protein sequence ID" value="MFK4447141.1"/>
    <property type="molecule type" value="Genomic_DNA"/>
</dbReference>
<evidence type="ECO:0000256" key="1">
    <source>
        <dbReference type="ARBA" id="ARBA00034923"/>
    </source>
</evidence>
<reference evidence="3 4" key="1">
    <citation type="submission" date="2024-11" db="EMBL/GenBank/DDBJ databases">
        <title>Using genomics to understand microbial adaptation to soil warming.</title>
        <authorList>
            <person name="Deangelis K.M. PhD."/>
        </authorList>
    </citation>
    <scope>NUCLEOTIDE SEQUENCE [LARGE SCALE GENOMIC DNA]</scope>
    <source>
        <strain evidence="3 4">GAS97</strain>
    </source>
</reference>
<keyword evidence="3" id="KW-0378">Hydrolase</keyword>
<proteinExistence type="predicted"/>
<evidence type="ECO:0000313" key="3">
    <source>
        <dbReference type="EMBL" id="MFK4447141.1"/>
    </source>
</evidence>
<dbReference type="Gene3D" id="3.40.50.300">
    <property type="entry name" value="P-loop containing nucleotide triphosphate hydrolases"/>
    <property type="match status" value="2"/>
</dbReference>
<dbReference type="SUPFAM" id="SSF52540">
    <property type="entry name" value="P-loop containing nucleoside triphosphate hydrolases"/>
    <property type="match status" value="1"/>
</dbReference>